<evidence type="ECO:0000313" key="3">
    <source>
        <dbReference type="Proteomes" id="UP000095751"/>
    </source>
</evidence>
<dbReference type="Proteomes" id="UP000095751">
    <property type="component" value="Unassembled WGS sequence"/>
</dbReference>
<protein>
    <submittedName>
        <fullName evidence="2">Putative cupredoxin</fullName>
    </submittedName>
</protein>
<evidence type="ECO:0000313" key="2">
    <source>
        <dbReference type="EMBL" id="OEU07435.1"/>
    </source>
</evidence>
<dbReference type="InParanoid" id="A0A1E7ENJ7"/>
<feature type="signal peptide" evidence="1">
    <location>
        <begin position="1"/>
        <end position="18"/>
    </location>
</feature>
<dbReference type="SUPFAM" id="SSF49503">
    <property type="entry name" value="Cupredoxins"/>
    <property type="match status" value="1"/>
</dbReference>
<keyword evidence="3" id="KW-1185">Reference proteome</keyword>
<dbReference type="AlphaFoldDB" id="A0A1E7ENJ7"/>
<accession>A0A1E7ENJ7</accession>
<name>A0A1E7ENJ7_9STRA</name>
<reference evidence="2 3" key="1">
    <citation type="submission" date="2016-09" db="EMBL/GenBank/DDBJ databases">
        <title>Extensive genetic diversity and differential bi-allelic expression allows diatom success in the polar Southern Ocean.</title>
        <authorList>
            <consortium name="DOE Joint Genome Institute"/>
            <person name="Mock T."/>
            <person name="Otillar R.P."/>
            <person name="Strauss J."/>
            <person name="Dupont C."/>
            <person name="Frickenhaus S."/>
            <person name="Maumus F."/>
            <person name="Mcmullan M."/>
            <person name="Sanges R."/>
            <person name="Schmutz J."/>
            <person name="Toseland A."/>
            <person name="Valas R."/>
            <person name="Veluchamy A."/>
            <person name="Ward B.J."/>
            <person name="Allen A."/>
            <person name="Barry K."/>
            <person name="Falciatore A."/>
            <person name="Ferrante M."/>
            <person name="Fortunato A.E."/>
            <person name="Gloeckner G."/>
            <person name="Gruber A."/>
            <person name="Hipkin R."/>
            <person name="Janech M."/>
            <person name="Kroth P."/>
            <person name="Leese F."/>
            <person name="Lindquist E."/>
            <person name="Lyon B.R."/>
            <person name="Martin J."/>
            <person name="Mayer C."/>
            <person name="Parker M."/>
            <person name="Quesneville H."/>
            <person name="Raymond J."/>
            <person name="Uhlig C."/>
            <person name="Valentin K.U."/>
            <person name="Worden A.Z."/>
            <person name="Armbrust E.V."/>
            <person name="Bowler C."/>
            <person name="Green B."/>
            <person name="Moulton V."/>
            <person name="Van Oosterhout C."/>
            <person name="Grigoriev I."/>
        </authorList>
    </citation>
    <scope>NUCLEOTIDE SEQUENCE [LARGE SCALE GENOMIC DNA]</scope>
    <source>
        <strain evidence="2 3">CCMP1102</strain>
    </source>
</reference>
<gene>
    <name evidence="2" type="primary">CupRX_1</name>
    <name evidence="2" type="ORF">FRACYDRAFT_272003</name>
</gene>
<sequence>MMKFTAFLIATMSVVASAGDVTIGNWFLPFIGTDIVFTAQVGDTISFSGWDTGHNVYIHPTNSCDLDGAIFVGDTSPASYTFTDADGGKDIFFACDIGGGAHCQNGQSVVVTVGKGVGTNMDMDMTSPEDMDDSGSSAATGPAMIAPAAAAALLVAAAVVV</sequence>
<evidence type="ECO:0000256" key="1">
    <source>
        <dbReference type="SAM" id="SignalP"/>
    </source>
</evidence>
<keyword evidence="1" id="KW-0732">Signal</keyword>
<organism evidence="2 3">
    <name type="scientific">Fragilariopsis cylindrus CCMP1102</name>
    <dbReference type="NCBI Taxonomy" id="635003"/>
    <lineage>
        <taxon>Eukaryota</taxon>
        <taxon>Sar</taxon>
        <taxon>Stramenopiles</taxon>
        <taxon>Ochrophyta</taxon>
        <taxon>Bacillariophyta</taxon>
        <taxon>Bacillariophyceae</taxon>
        <taxon>Bacillariophycidae</taxon>
        <taxon>Bacillariales</taxon>
        <taxon>Bacillariaceae</taxon>
        <taxon>Fragilariopsis</taxon>
    </lineage>
</organism>
<dbReference type="KEGG" id="fcy:FRACYDRAFT_272003"/>
<dbReference type="InterPro" id="IPR008972">
    <property type="entry name" value="Cupredoxin"/>
</dbReference>
<feature type="chain" id="PRO_5009192057" evidence="1">
    <location>
        <begin position="19"/>
        <end position="161"/>
    </location>
</feature>
<proteinExistence type="predicted"/>
<dbReference type="Gene3D" id="2.60.40.420">
    <property type="entry name" value="Cupredoxins - blue copper proteins"/>
    <property type="match status" value="1"/>
</dbReference>
<dbReference type="EMBL" id="KV784386">
    <property type="protein sequence ID" value="OEU07435.1"/>
    <property type="molecule type" value="Genomic_DNA"/>
</dbReference>